<dbReference type="InterPro" id="IPR020479">
    <property type="entry name" value="HD_metazoa"/>
</dbReference>
<evidence type="ECO:0000256" key="9">
    <source>
        <dbReference type="SAM" id="MobiDB-lite"/>
    </source>
</evidence>
<dbReference type="InterPro" id="IPR001356">
    <property type="entry name" value="HD"/>
</dbReference>
<feature type="compositionally biased region" description="Low complexity" evidence="9">
    <location>
        <begin position="197"/>
        <end position="222"/>
    </location>
</feature>
<name>A0A8C0L977_CANLU</name>
<dbReference type="Proteomes" id="UP000694391">
    <property type="component" value="Unplaced"/>
</dbReference>
<dbReference type="GeneTree" id="ENSGT00940000161610"/>
<evidence type="ECO:0000313" key="12">
    <source>
        <dbReference type="Proteomes" id="UP000694391"/>
    </source>
</evidence>
<dbReference type="FunFam" id="1.10.10.60:FF:000101">
    <property type="entry name" value="NK2 homeobox 8"/>
    <property type="match status" value="1"/>
</dbReference>
<feature type="region of interest" description="Disordered" evidence="9">
    <location>
        <begin position="1"/>
        <end position="25"/>
    </location>
</feature>
<dbReference type="PRINTS" id="PR00024">
    <property type="entry name" value="HOMEOBOX"/>
</dbReference>
<dbReference type="InterPro" id="IPR050394">
    <property type="entry name" value="Homeobox_NK-like"/>
</dbReference>
<dbReference type="PROSITE" id="PS50071">
    <property type="entry name" value="HOMEOBOX_2"/>
    <property type="match status" value="1"/>
</dbReference>
<organism evidence="11 12">
    <name type="scientific">Canis lupus dingo</name>
    <name type="common">dingo</name>
    <dbReference type="NCBI Taxonomy" id="286419"/>
    <lineage>
        <taxon>Eukaryota</taxon>
        <taxon>Metazoa</taxon>
        <taxon>Chordata</taxon>
        <taxon>Craniata</taxon>
        <taxon>Vertebrata</taxon>
        <taxon>Euteleostomi</taxon>
        <taxon>Mammalia</taxon>
        <taxon>Eutheria</taxon>
        <taxon>Laurasiatheria</taxon>
        <taxon>Carnivora</taxon>
        <taxon>Caniformia</taxon>
        <taxon>Canidae</taxon>
        <taxon>Canis</taxon>
    </lineage>
</organism>
<feature type="region of interest" description="Disordered" evidence="9">
    <location>
        <begin position="162"/>
        <end position="230"/>
    </location>
</feature>
<dbReference type="InterPro" id="IPR009057">
    <property type="entry name" value="Homeodomain-like_sf"/>
</dbReference>
<comment type="similarity">
    <text evidence="2">Belongs to the NK-2 homeobox family.</text>
</comment>
<dbReference type="PROSITE" id="PS00027">
    <property type="entry name" value="HOMEOBOX_1"/>
    <property type="match status" value="1"/>
</dbReference>
<evidence type="ECO:0000256" key="2">
    <source>
        <dbReference type="ARBA" id="ARBA00005661"/>
    </source>
</evidence>
<evidence type="ECO:0000256" key="1">
    <source>
        <dbReference type="ARBA" id="ARBA00004123"/>
    </source>
</evidence>
<dbReference type="SUPFAM" id="SSF46689">
    <property type="entry name" value="Homeodomain-like"/>
    <property type="match status" value="1"/>
</dbReference>
<evidence type="ECO:0000256" key="5">
    <source>
        <dbReference type="ARBA" id="ARBA00023155"/>
    </source>
</evidence>
<evidence type="ECO:0000256" key="6">
    <source>
        <dbReference type="ARBA" id="ARBA00023242"/>
    </source>
</evidence>
<dbReference type="PANTHER" id="PTHR24340">
    <property type="entry name" value="HOMEOBOX PROTEIN NKX"/>
    <property type="match status" value="1"/>
</dbReference>
<feature type="compositionally biased region" description="Gly residues" evidence="9">
    <location>
        <begin position="11"/>
        <end position="24"/>
    </location>
</feature>
<proteinExistence type="inferred from homology"/>
<dbReference type="GO" id="GO:0000981">
    <property type="term" value="F:DNA-binding transcription factor activity, RNA polymerase II-specific"/>
    <property type="evidence" value="ECO:0007669"/>
    <property type="project" value="InterPro"/>
</dbReference>
<dbReference type="PANTHER" id="PTHR24340:SF27">
    <property type="entry name" value="HOMEOBOX PROTEIN NKX-2.8"/>
    <property type="match status" value="1"/>
</dbReference>
<feature type="compositionally biased region" description="Low complexity" evidence="9">
    <location>
        <begin position="173"/>
        <end position="182"/>
    </location>
</feature>
<dbReference type="AlphaFoldDB" id="A0A8C0L977"/>
<keyword evidence="12" id="KW-1185">Reference proteome</keyword>
<evidence type="ECO:0000256" key="7">
    <source>
        <dbReference type="PROSITE-ProRule" id="PRU00108"/>
    </source>
</evidence>
<dbReference type="SMART" id="SM00389">
    <property type="entry name" value="HOX"/>
    <property type="match status" value="1"/>
</dbReference>
<dbReference type="GO" id="GO:0005634">
    <property type="term" value="C:nucleus"/>
    <property type="evidence" value="ECO:0007669"/>
    <property type="project" value="UniProtKB-SubCell"/>
</dbReference>
<keyword evidence="3" id="KW-0217">Developmental protein</keyword>
<reference evidence="11" key="1">
    <citation type="submission" date="2025-08" db="UniProtKB">
        <authorList>
            <consortium name="Ensembl"/>
        </authorList>
    </citation>
    <scope>IDENTIFICATION</scope>
</reference>
<dbReference type="Pfam" id="PF00046">
    <property type="entry name" value="Homeodomain"/>
    <property type="match status" value="1"/>
</dbReference>
<feature type="DNA-binding region" description="Homeobox" evidence="7">
    <location>
        <begin position="227"/>
        <end position="286"/>
    </location>
</feature>
<comment type="subcellular location">
    <subcellularLocation>
        <location evidence="1 7 8">Nucleus</location>
    </subcellularLocation>
</comment>
<protein>
    <submittedName>
        <fullName evidence="11">NK2 homeobox 8</fullName>
    </submittedName>
</protein>
<feature type="domain" description="Homeobox" evidence="10">
    <location>
        <begin position="225"/>
        <end position="285"/>
    </location>
</feature>
<dbReference type="GO" id="GO:0030154">
    <property type="term" value="P:cell differentiation"/>
    <property type="evidence" value="ECO:0007669"/>
    <property type="project" value="TreeGrafter"/>
</dbReference>
<dbReference type="Ensembl" id="ENSCAFT00020032849.1">
    <property type="protein sequence ID" value="ENSCAFP00020028471.1"/>
    <property type="gene ID" value="ENSCAFG00020022302.1"/>
</dbReference>
<evidence type="ECO:0000313" key="11">
    <source>
        <dbReference type="Ensembl" id="ENSCAFP00020028471.1"/>
    </source>
</evidence>
<evidence type="ECO:0000259" key="10">
    <source>
        <dbReference type="PROSITE" id="PS50071"/>
    </source>
</evidence>
<evidence type="ECO:0000256" key="8">
    <source>
        <dbReference type="RuleBase" id="RU000682"/>
    </source>
</evidence>
<dbReference type="Gene3D" id="1.10.10.60">
    <property type="entry name" value="Homeodomain-like"/>
    <property type="match status" value="1"/>
</dbReference>
<reference evidence="11" key="2">
    <citation type="submission" date="2025-09" db="UniProtKB">
        <authorList>
            <consortium name="Ensembl"/>
        </authorList>
    </citation>
    <scope>IDENTIFICATION</scope>
</reference>
<keyword evidence="5 7" id="KW-0371">Homeobox</keyword>
<dbReference type="CDD" id="cd00086">
    <property type="entry name" value="homeodomain"/>
    <property type="match status" value="1"/>
</dbReference>
<accession>A0A8C0L977</accession>
<evidence type="ECO:0000256" key="4">
    <source>
        <dbReference type="ARBA" id="ARBA00023125"/>
    </source>
</evidence>
<dbReference type="GO" id="GO:0000978">
    <property type="term" value="F:RNA polymerase II cis-regulatory region sequence-specific DNA binding"/>
    <property type="evidence" value="ECO:0007669"/>
    <property type="project" value="TreeGrafter"/>
</dbReference>
<gene>
    <name evidence="11" type="primary">NKX2-8</name>
</gene>
<sequence length="382" mass="40456">MPESRFLPPLGGNGAPGGGGGGARGAEVAPSGLAVFGPALIQVLNTPETRTSAFKASRVGRAVYINRDCAVSALISRQPAHGVRLPRPLVAAAPRPPRRPLPAPPPFPSVAMATSGRLSFTVRSLLDLPEQDAQHLRRREPELGAPGPGPCAAWLDRGQVAARSGRRLRARGRAGSSPRAEAPASHRAVSPLPPLASDESSPETSPPDSSQRPSARPASPGSDAEKRKKRRVLFSKAQTLELERRFRQQRYLSAPEREQLARLLRLTPTQVKIWFQNHRYKLKRARAPGAPGAMEPPDLAAPAELRAAPGLLRRVVVPVLVRDGQPCGSGDVSAASVRDKSGASTAAACPVPGYAAFAPCSALGLFPAYQHLAPPALVSWNW</sequence>
<dbReference type="InterPro" id="IPR017970">
    <property type="entry name" value="Homeobox_CS"/>
</dbReference>
<keyword evidence="6 7" id="KW-0539">Nucleus</keyword>
<keyword evidence="4 7" id="KW-0238">DNA-binding</keyword>
<evidence type="ECO:0000256" key="3">
    <source>
        <dbReference type="ARBA" id="ARBA00022473"/>
    </source>
</evidence>